<dbReference type="Proteomes" id="UP000604066">
    <property type="component" value="Unassembled WGS sequence"/>
</dbReference>
<comment type="caution">
    <text evidence="1">The sequence shown here is derived from an EMBL/GenBank/DDBJ whole genome shotgun (WGS) entry which is preliminary data.</text>
</comment>
<reference evidence="1 2" key="1">
    <citation type="submission" date="2020-07" db="EMBL/GenBank/DDBJ databases">
        <title>Genomic Encyclopedia of Type Strains, Phase III (KMG-III): the genomes of soil and plant-associated and newly described type strains.</title>
        <authorList>
            <person name="Whitman W."/>
        </authorList>
    </citation>
    <scope>NUCLEOTIDE SEQUENCE [LARGE SCALE GENOMIC DNA]</scope>
    <source>
        <strain evidence="1 2">DSM 11255</strain>
    </source>
</reference>
<dbReference type="InterPro" id="IPR043773">
    <property type="entry name" value="JetA"/>
</dbReference>
<gene>
    <name evidence="1" type="ORF">HDG70_002170</name>
</gene>
<evidence type="ECO:0000313" key="2">
    <source>
        <dbReference type="Proteomes" id="UP000604066"/>
    </source>
</evidence>
<keyword evidence="2" id="KW-1185">Reference proteome</keyword>
<proteinExistence type="predicted"/>
<evidence type="ECO:0008006" key="3">
    <source>
        <dbReference type="Google" id="ProtNLM"/>
    </source>
</evidence>
<sequence>MKLFSVVPERFFGILAGPNREIYADLLLQIYKLYQQTPFRLQREDVIALITDVLEEREDFVPEEGEEEIGSARERANFILRRLCSVDVGWFNLEEDNDYQQYVTITEPARVMLEALEKIANRQTEEYRGYVFATYSALCSPEAELQKDLALDSAYRETRNLLNSLKTLRDNIKGYIKEAVSKTSAKELLILHFEEYTQNIIDQNYHRLKTSDHVSRYRPAIINKINEWESEYVDEIINLYRERDKEKPEEVIRQEFYEKTSFIRTAYRELDLYLEEIDRYNALYAKSSYRQLKYLLETDRDLTRTLIDILDYIAGQVMQKELSLKDYLEHALPVKLNEFKFFNNDPLYKPRKPASEHRPEQKLVELPLEKKKELLRKTLEEVRERYSVEVINEFFLEKARGRDEVEAVELVENLEDFIKLIYLNAYFRHKKAAYVIKEDKRRFAGEKVQKGPFAFKNIKIVRKGKNGRASFNQGLFTQNPGRIYPGGK</sequence>
<accession>A0ABX2RC21</accession>
<organism evidence="1 2">
    <name type="scientific">Carboxydothermus ferrireducens DSM 11255</name>
    <dbReference type="NCBI Taxonomy" id="1119529"/>
    <lineage>
        <taxon>Bacteria</taxon>
        <taxon>Bacillati</taxon>
        <taxon>Bacillota</taxon>
        <taxon>Clostridia</taxon>
        <taxon>Thermoanaerobacterales</taxon>
        <taxon>Thermoanaerobacteraceae</taxon>
        <taxon>Carboxydothermus</taxon>
    </lineage>
</organism>
<evidence type="ECO:0000313" key="1">
    <source>
        <dbReference type="EMBL" id="NYE58419.1"/>
    </source>
</evidence>
<protein>
    <recommendedName>
        <fullName evidence="3">TIGR02677 family protein</fullName>
    </recommendedName>
</protein>
<dbReference type="EMBL" id="JACCBS010000003">
    <property type="protein sequence ID" value="NYE58419.1"/>
    <property type="molecule type" value="Genomic_DNA"/>
</dbReference>
<dbReference type="RefSeq" id="WP_028052349.1">
    <property type="nucleotide sequence ID" value="NZ_ATYG01000019.1"/>
</dbReference>
<dbReference type="Pfam" id="PF18982">
    <property type="entry name" value="JetA"/>
    <property type="match status" value="1"/>
</dbReference>
<name>A0ABX2RC21_9THEO</name>